<dbReference type="STRING" id="1445510.YC6258_02992"/>
<reference evidence="3 4" key="1">
    <citation type="submission" date="2014-01" db="EMBL/GenBank/DDBJ databases">
        <title>Full genme sequencing of cellulolytic bacterium Gynuella sunshinyii YC6258T gen. nov., sp. nov.</title>
        <authorList>
            <person name="Khan H."/>
            <person name="Chung E.J."/>
            <person name="Chung Y.R."/>
        </authorList>
    </citation>
    <scope>NUCLEOTIDE SEQUENCE [LARGE SCALE GENOMIC DNA]</scope>
    <source>
        <strain evidence="3 4">YC6258</strain>
    </source>
</reference>
<evidence type="ECO:0000256" key="1">
    <source>
        <dbReference type="ARBA" id="ARBA00006817"/>
    </source>
</evidence>
<dbReference type="CDD" id="cd08896">
    <property type="entry name" value="SRPBCC_CalC_Aha1-like_3"/>
    <property type="match status" value="1"/>
</dbReference>
<dbReference type="PATRIC" id="fig|1445510.3.peg.2960"/>
<comment type="similarity">
    <text evidence="1">Belongs to the AHA1 family.</text>
</comment>
<gene>
    <name evidence="3" type="ORF">YC6258_02992</name>
</gene>
<dbReference type="Proteomes" id="UP000032266">
    <property type="component" value="Chromosome"/>
</dbReference>
<dbReference type="Gene3D" id="3.30.530.20">
    <property type="match status" value="1"/>
</dbReference>
<proteinExistence type="inferred from homology"/>
<keyword evidence="4" id="KW-1185">Reference proteome</keyword>
<evidence type="ECO:0000259" key="2">
    <source>
        <dbReference type="Pfam" id="PF08327"/>
    </source>
</evidence>
<dbReference type="InterPro" id="IPR023393">
    <property type="entry name" value="START-like_dom_sf"/>
</dbReference>
<feature type="domain" description="Activator of Hsp90 ATPase homologue 1/2-like C-terminal" evidence="2">
    <location>
        <begin position="18"/>
        <end position="153"/>
    </location>
</feature>
<dbReference type="HOGENOM" id="CLU_108923_6_1_6"/>
<dbReference type="RefSeq" id="WP_044617425.1">
    <property type="nucleotide sequence ID" value="NZ_CP007142.1"/>
</dbReference>
<organism evidence="3 4">
    <name type="scientific">Gynuella sunshinyii YC6258</name>
    <dbReference type="NCBI Taxonomy" id="1445510"/>
    <lineage>
        <taxon>Bacteria</taxon>
        <taxon>Pseudomonadati</taxon>
        <taxon>Pseudomonadota</taxon>
        <taxon>Gammaproteobacteria</taxon>
        <taxon>Oceanospirillales</taxon>
        <taxon>Saccharospirillaceae</taxon>
        <taxon>Gynuella</taxon>
    </lineage>
</organism>
<dbReference type="Pfam" id="PF08327">
    <property type="entry name" value="AHSA1"/>
    <property type="match status" value="1"/>
</dbReference>
<sequence>MSYQPNPELDLVLTREVDASCEQVWKAWTVAEHLKVWFCPKPWQTIECEIDLRPGGRFYTRMQGPEGDQHESCGCYLHIEPERQLIWTDALGPDYRPNRESFMTAMLTLEPLPGGTRYTAIAIHKDIESRQQHETMGFHQGWSTALDQLVEYVKSW</sequence>
<accession>A0A0C5V6E6</accession>
<dbReference type="OrthoDB" id="2313602at2"/>
<dbReference type="SUPFAM" id="SSF55961">
    <property type="entry name" value="Bet v1-like"/>
    <property type="match status" value="1"/>
</dbReference>
<name>A0A0C5V6E6_9GAMM</name>
<dbReference type="EMBL" id="CP007142">
    <property type="protein sequence ID" value="AJQ95030.1"/>
    <property type="molecule type" value="Genomic_DNA"/>
</dbReference>
<protein>
    <recommendedName>
        <fullName evidence="2">Activator of Hsp90 ATPase homologue 1/2-like C-terminal domain-containing protein</fullName>
    </recommendedName>
</protein>
<dbReference type="AlphaFoldDB" id="A0A0C5V6E6"/>
<dbReference type="InterPro" id="IPR013538">
    <property type="entry name" value="ASHA1/2-like_C"/>
</dbReference>
<evidence type="ECO:0000313" key="4">
    <source>
        <dbReference type="Proteomes" id="UP000032266"/>
    </source>
</evidence>
<evidence type="ECO:0000313" key="3">
    <source>
        <dbReference type="EMBL" id="AJQ95030.1"/>
    </source>
</evidence>
<dbReference type="KEGG" id="gsn:YC6258_02992"/>